<evidence type="ECO:0000256" key="5">
    <source>
        <dbReference type="ARBA" id="ARBA00023237"/>
    </source>
</evidence>
<name>A0ABN1LFS2_9ALTE</name>
<evidence type="ECO:0000313" key="7">
    <source>
        <dbReference type="Proteomes" id="UP001500359"/>
    </source>
</evidence>
<protein>
    <submittedName>
        <fullName evidence="6">MipA/OmpV family protein</fullName>
    </submittedName>
</protein>
<comment type="similarity">
    <text evidence="2">Belongs to the MipA/OmpV family.</text>
</comment>
<dbReference type="PANTHER" id="PTHR38776:SF1">
    <property type="entry name" value="MLTA-INTERACTING PROTEIN-RELATED"/>
    <property type="match status" value="1"/>
</dbReference>
<dbReference type="PANTHER" id="PTHR38776">
    <property type="entry name" value="MLTA-INTERACTING PROTEIN-RELATED"/>
    <property type="match status" value="1"/>
</dbReference>
<organism evidence="6 7">
    <name type="scientific">Aliiglaciecola litoralis</name>
    <dbReference type="NCBI Taxonomy" id="582857"/>
    <lineage>
        <taxon>Bacteria</taxon>
        <taxon>Pseudomonadati</taxon>
        <taxon>Pseudomonadota</taxon>
        <taxon>Gammaproteobacteria</taxon>
        <taxon>Alteromonadales</taxon>
        <taxon>Alteromonadaceae</taxon>
        <taxon>Aliiglaciecola</taxon>
    </lineage>
</organism>
<comment type="subcellular location">
    <subcellularLocation>
        <location evidence="1">Cell outer membrane</location>
    </subcellularLocation>
</comment>
<gene>
    <name evidence="6" type="ORF">GCM10009114_13930</name>
</gene>
<keyword evidence="3" id="KW-0732">Signal</keyword>
<comment type="caution">
    <text evidence="6">The sequence shown here is derived from an EMBL/GenBank/DDBJ whole genome shotgun (WGS) entry which is preliminary data.</text>
</comment>
<evidence type="ECO:0000256" key="2">
    <source>
        <dbReference type="ARBA" id="ARBA00005722"/>
    </source>
</evidence>
<keyword evidence="5" id="KW-0998">Cell outer membrane</keyword>
<dbReference type="EMBL" id="BAAAFD010000003">
    <property type="protein sequence ID" value="GAA0855309.1"/>
    <property type="molecule type" value="Genomic_DNA"/>
</dbReference>
<reference evidence="6 7" key="1">
    <citation type="journal article" date="2019" name="Int. J. Syst. Evol. Microbiol.">
        <title>The Global Catalogue of Microorganisms (GCM) 10K type strain sequencing project: providing services to taxonomists for standard genome sequencing and annotation.</title>
        <authorList>
            <consortium name="The Broad Institute Genomics Platform"/>
            <consortium name="The Broad Institute Genome Sequencing Center for Infectious Disease"/>
            <person name="Wu L."/>
            <person name="Ma J."/>
        </authorList>
    </citation>
    <scope>NUCLEOTIDE SEQUENCE [LARGE SCALE GENOMIC DNA]</scope>
    <source>
        <strain evidence="6 7">JCM 15896</strain>
    </source>
</reference>
<keyword evidence="7" id="KW-1185">Reference proteome</keyword>
<dbReference type="InterPro" id="IPR010583">
    <property type="entry name" value="MipA"/>
</dbReference>
<proteinExistence type="inferred from homology"/>
<evidence type="ECO:0000256" key="1">
    <source>
        <dbReference type="ARBA" id="ARBA00004442"/>
    </source>
</evidence>
<evidence type="ECO:0000256" key="4">
    <source>
        <dbReference type="ARBA" id="ARBA00023136"/>
    </source>
</evidence>
<evidence type="ECO:0000313" key="6">
    <source>
        <dbReference type="EMBL" id="GAA0855309.1"/>
    </source>
</evidence>
<sequence length="253" mass="28310">MGIALGIGARSNPLVDGDVFPNIVLVDIAWYGEQVYFDNAEIGYKLIDNDTIGVESYLTLDREASHFKFWHVGNFSVAVVAPPAGVPNEPPDNQGSEGELSYIALDEVSDRKWAVNFGTRIHFYQPDSEITLAVETDASGVHKGHKAILSYEHFWAGNDWQFSIRPSLTWKSDGLVNYYYGISERDSPIENVHYEASGGFQPSIAILFTKKINDKWHWIANASYQKLHSGMTDSPLVDENNINNVFVGVGYRF</sequence>
<accession>A0ABN1LFS2</accession>
<dbReference type="Pfam" id="PF06629">
    <property type="entry name" value="MipA"/>
    <property type="match status" value="1"/>
</dbReference>
<keyword evidence="4" id="KW-0472">Membrane</keyword>
<evidence type="ECO:0000256" key="3">
    <source>
        <dbReference type="ARBA" id="ARBA00022729"/>
    </source>
</evidence>
<dbReference type="Proteomes" id="UP001500359">
    <property type="component" value="Unassembled WGS sequence"/>
</dbReference>